<dbReference type="EnsemblMetazoa" id="PPA07918.1">
    <property type="protein sequence ID" value="PPA07918.1"/>
    <property type="gene ID" value="WBGene00097472"/>
</dbReference>
<dbReference type="Proteomes" id="UP000005239">
    <property type="component" value="Unassembled WGS sequence"/>
</dbReference>
<protein>
    <submittedName>
        <fullName evidence="1">Uncharacterized protein</fullName>
    </submittedName>
</protein>
<sequence>MPFGCAQLGSVAGLTCTLPTREQFRTTENCPRIDPQGSVDSAYTQNPLIDVSYIILTSINTKQDQYHFHALHRKVFNSMPCGVGYNAIDLLMPDLSHKVVASAYYLNLAWDAELAASLVLPRQSRPPACFRLPLADARALDPAACAPLRTITDLLGYGPPTAPFNRTFVHRRYQLTGGSQQHMSKNDAWINCVYGSWLWLATYDGHKQTRGVAAANIV</sequence>
<evidence type="ECO:0000313" key="2">
    <source>
        <dbReference type="Proteomes" id="UP000005239"/>
    </source>
</evidence>
<gene>
    <name evidence="1" type="primary">WBGene00097472</name>
</gene>
<organism evidence="1 2">
    <name type="scientific">Pristionchus pacificus</name>
    <name type="common">Parasitic nematode worm</name>
    <dbReference type="NCBI Taxonomy" id="54126"/>
    <lineage>
        <taxon>Eukaryota</taxon>
        <taxon>Metazoa</taxon>
        <taxon>Ecdysozoa</taxon>
        <taxon>Nematoda</taxon>
        <taxon>Chromadorea</taxon>
        <taxon>Rhabditida</taxon>
        <taxon>Rhabditina</taxon>
        <taxon>Diplogasteromorpha</taxon>
        <taxon>Diplogasteroidea</taxon>
        <taxon>Neodiplogasteridae</taxon>
        <taxon>Pristionchus</taxon>
    </lineage>
</organism>
<reference evidence="2" key="1">
    <citation type="journal article" date="2008" name="Nat. Genet.">
        <title>The Pristionchus pacificus genome provides a unique perspective on nematode lifestyle and parasitism.</title>
        <authorList>
            <person name="Dieterich C."/>
            <person name="Clifton S.W."/>
            <person name="Schuster L.N."/>
            <person name="Chinwalla A."/>
            <person name="Delehaunty K."/>
            <person name="Dinkelacker I."/>
            <person name="Fulton L."/>
            <person name="Fulton R."/>
            <person name="Godfrey J."/>
            <person name="Minx P."/>
            <person name="Mitreva M."/>
            <person name="Roeseler W."/>
            <person name="Tian H."/>
            <person name="Witte H."/>
            <person name="Yang S.P."/>
            <person name="Wilson R.K."/>
            <person name="Sommer R.J."/>
        </authorList>
    </citation>
    <scope>NUCLEOTIDE SEQUENCE [LARGE SCALE GENOMIC DNA]</scope>
    <source>
        <strain evidence="2">PS312</strain>
    </source>
</reference>
<accession>A0A2A6CWS2</accession>
<proteinExistence type="predicted"/>
<evidence type="ECO:0000313" key="1">
    <source>
        <dbReference type="EnsemblMetazoa" id="PPA07918.1"/>
    </source>
</evidence>
<keyword evidence="2" id="KW-1185">Reference proteome</keyword>
<name>A0A2A6CWS2_PRIPA</name>
<accession>A0A8R1YCF8</accession>
<reference evidence="1" key="2">
    <citation type="submission" date="2022-06" db="UniProtKB">
        <authorList>
            <consortium name="EnsemblMetazoa"/>
        </authorList>
    </citation>
    <scope>IDENTIFICATION</scope>
    <source>
        <strain evidence="1">PS312</strain>
    </source>
</reference>
<dbReference type="AlphaFoldDB" id="A0A2A6CWS2"/>